<protein>
    <recommendedName>
        <fullName evidence="1">TOTE conflict system primase domain-containing protein</fullName>
    </recommendedName>
</protein>
<dbReference type="Proteomes" id="UP000265557">
    <property type="component" value="Chromosome"/>
</dbReference>
<organism evidence="2 3">
    <name type="scientific">Methanosarcina thermophila</name>
    <dbReference type="NCBI Taxonomy" id="2210"/>
    <lineage>
        <taxon>Archaea</taxon>
        <taxon>Methanobacteriati</taxon>
        <taxon>Methanobacteriota</taxon>
        <taxon>Stenosarchaea group</taxon>
        <taxon>Methanomicrobia</taxon>
        <taxon>Methanosarcinales</taxon>
        <taxon>Methanosarcinaceae</taxon>
        <taxon>Methanosarcina</taxon>
    </lineage>
</organism>
<dbReference type="EMBL" id="AP017646">
    <property type="protein sequence ID" value="BAW30385.1"/>
    <property type="molecule type" value="Genomic_DNA"/>
</dbReference>
<name>A0A3G9CWE6_METTE</name>
<evidence type="ECO:0000313" key="2">
    <source>
        <dbReference type="EMBL" id="BAW30385.1"/>
    </source>
</evidence>
<evidence type="ECO:0000313" key="3">
    <source>
        <dbReference type="Proteomes" id="UP000265557"/>
    </source>
</evidence>
<sequence>MVQLTLTQNPRMSQDKRIGIANQIYDQFVSGPCIIYKTTRAGATISLLAESMNRNEKFVCLVPTNRIATNTVIKDSKKYSDLDNAVVIRVPANKECLKNELLCEKYPDLRQLPVLPIADSCFECDEFDKCLITAVVRKPDANGIVLTYKKIAALQLASHLRPNTYAEEVLKVLEKSKNLILDEIHEIQFGDITSVTVYNDTSFDIVNLEKYISIMTDFDYLRRVITQFSLIMKDNTIKTSVHEVLGGAQEEDYWKHHLTKSIPNPSTGVADDGENETKVTLGAYKEIIELTKKRRNYDLEMGNILDLYKMISIVTSKVISINGIRDKGTIKINLSAVDQLTTKMIQSYTKRMQSRNRRILLTSATICSYDYGQLFSGGVKLKKITFGINGDPVNNNSKMLILSDSKKYDAFGRNSRSNKRDEIVSKIISILEIYGDEDCIIVTISEREASSLEAALKAAGHPYEVTYYKDPKMMGISASQRIMIAVGVANKPSNAFDVVTTDTESSKRMLYESIHCDTWQAWSRVKDPNSEVPSIVFALGCTVEECEGLTTWGFDRSIEIAPYIERQKKRITVSCDKGLISKPQIKKCKNFDEMMKEASLHKRSKKTLKNTENLLIYNNIRRFCYKYPKILHSSEEIVKLIINRNDAYAMQKSDGSYIKFSTQVTDETIRKHLKGIITIGAYQFNQENKVKWICFDIDSHPPKNRIESEEDIRKRDEKAEYNRERMCNFLKNANIPFLLEKSGSPHSYHIWVFLRPVDGKKAKQFATIIKKESGINCEVFPKQEGIGKNSYGNLVKVPLATHQKHKTQSHIMVNGKFVREFTDLEVEVLDISGFEAPEEKTVEKKIRPEKHLVRVNGQIKTKIRPCIRNALKMQLTGDSGNFMRVAICREHYNAGVHNPEELTNLFRTQSDFSYRKTKYYIHKVLEKLLPNVKCETLRVKGGEFVNCAGCPCTEVTFLTHHIKDDFKIT</sequence>
<dbReference type="InterPro" id="IPR054347">
    <property type="entry name" value="TOTE_primase"/>
</dbReference>
<proteinExistence type="predicted"/>
<evidence type="ECO:0000259" key="1">
    <source>
        <dbReference type="Pfam" id="PF22548"/>
    </source>
</evidence>
<dbReference type="Pfam" id="PF22548">
    <property type="entry name" value="AEP-TOTE"/>
    <property type="match status" value="1"/>
</dbReference>
<dbReference type="CDD" id="cd00525">
    <property type="entry name" value="AE_Prim_S_like"/>
    <property type="match status" value="1"/>
</dbReference>
<reference evidence="2 3" key="1">
    <citation type="submission" date="2016-09" db="EMBL/GenBank/DDBJ databases">
        <title>Complete Genome Sequence of Methanosarcina thermophila MT-1.</title>
        <authorList>
            <person name="Kouzuma A."/>
        </authorList>
    </citation>
    <scope>NUCLEOTIDE SEQUENCE [LARGE SCALE GENOMIC DNA]</scope>
    <source>
        <strain evidence="2 3">MT-1</strain>
    </source>
</reference>
<accession>A0A3G9CWE6</accession>
<feature type="domain" description="TOTE conflict system primase" evidence="1">
    <location>
        <begin position="661"/>
        <end position="810"/>
    </location>
</feature>
<dbReference type="AlphaFoldDB" id="A0A3G9CWE6"/>
<gene>
    <name evidence="2" type="ORF">MESMT1_2455</name>
</gene>